<feature type="transmembrane region" description="Helical" evidence="1">
    <location>
        <begin position="80"/>
        <end position="100"/>
    </location>
</feature>
<feature type="transmembrane region" description="Helical" evidence="1">
    <location>
        <begin position="47"/>
        <end position="74"/>
    </location>
</feature>
<reference evidence="2 3" key="1">
    <citation type="submission" date="2019-07" db="EMBL/GenBank/DDBJ databases">
        <title>Whole genome shotgun sequence of Cellulomonas composti NBRC 100758.</title>
        <authorList>
            <person name="Hosoyama A."/>
            <person name="Uohara A."/>
            <person name="Ohji S."/>
            <person name="Ichikawa N."/>
        </authorList>
    </citation>
    <scope>NUCLEOTIDE SEQUENCE [LARGE SCALE GENOMIC DNA]</scope>
    <source>
        <strain evidence="2 3">NBRC 100758</strain>
    </source>
</reference>
<dbReference type="RefSeq" id="WP_146842706.1">
    <property type="nucleotide sequence ID" value="NZ_BJWG01000006.1"/>
</dbReference>
<keyword evidence="1" id="KW-1133">Transmembrane helix</keyword>
<dbReference type="EMBL" id="BJWG01000006">
    <property type="protein sequence ID" value="GEL95066.1"/>
    <property type="molecule type" value="Genomic_DNA"/>
</dbReference>
<dbReference type="AlphaFoldDB" id="A0A511JAQ3"/>
<gene>
    <name evidence="2" type="ORF">CCO02nite_17240</name>
</gene>
<dbReference type="OrthoDB" id="5244605at2"/>
<sequence length="236" mass="24103">MPAVVEAAVARAVAVPSSAVHAHVASVRRRHPDATPAEVIAYLEREYLVVVASTGGAVGAVAAAPAVGTGVALVLTASDVATFFAGSAAFVLAVASVHGIDVEDVDRRTAVLLTTLLGESGARAVGDVTELGAFGVGRLLLTRMPIATVRKVNLTLTRRMVRKQLARQGGLFFGRLLPFGIGIVIGAAGGRALGREVVKGARAAFGAAPSTFCDVIEVTGPHTGAELPDDRSLTQH</sequence>
<accession>A0A511JAQ3</accession>
<organism evidence="2 3">
    <name type="scientific">Cellulomonas composti</name>
    <dbReference type="NCBI Taxonomy" id="266130"/>
    <lineage>
        <taxon>Bacteria</taxon>
        <taxon>Bacillati</taxon>
        <taxon>Actinomycetota</taxon>
        <taxon>Actinomycetes</taxon>
        <taxon>Micrococcales</taxon>
        <taxon>Cellulomonadaceae</taxon>
        <taxon>Cellulomonas</taxon>
    </lineage>
</organism>
<protein>
    <submittedName>
        <fullName evidence="2">Uncharacterized protein</fullName>
    </submittedName>
</protein>
<comment type="caution">
    <text evidence="2">The sequence shown here is derived from an EMBL/GenBank/DDBJ whole genome shotgun (WGS) entry which is preliminary data.</text>
</comment>
<evidence type="ECO:0000256" key="1">
    <source>
        <dbReference type="SAM" id="Phobius"/>
    </source>
</evidence>
<evidence type="ECO:0000313" key="2">
    <source>
        <dbReference type="EMBL" id="GEL95066.1"/>
    </source>
</evidence>
<keyword evidence="1" id="KW-0472">Membrane</keyword>
<evidence type="ECO:0000313" key="3">
    <source>
        <dbReference type="Proteomes" id="UP000321720"/>
    </source>
</evidence>
<feature type="transmembrane region" description="Helical" evidence="1">
    <location>
        <begin position="169"/>
        <end position="189"/>
    </location>
</feature>
<keyword evidence="1" id="KW-0812">Transmembrane</keyword>
<keyword evidence="3" id="KW-1185">Reference proteome</keyword>
<proteinExistence type="predicted"/>
<dbReference type="Proteomes" id="UP000321720">
    <property type="component" value="Unassembled WGS sequence"/>
</dbReference>
<name>A0A511JAQ3_9CELL</name>